<dbReference type="InterPro" id="IPR023606">
    <property type="entry name" value="CoA-Trfase_III_dom_1_sf"/>
</dbReference>
<dbReference type="InterPro" id="IPR003673">
    <property type="entry name" value="CoA-Trfase_fam_III"/>
</dbReference>
<evidence type="ECO:0000256" key="1">
    <source>
        <dbReference type="ARBA" id="ARBA00022679"/>
    </source>
</evidence>
<sequence>MMGALTGFRVLDLSRILAGPWCSQILADLGAEVIKIEKPYSGDDTRRWGPPWLKDDSGQDTQESAYYLSANRGKHSVAIDLATLEGQQLIRTLVLESDVLIENYKAGSLQKYGLDYETLAAINPRLVYCSITGFGQKGPRADEPGYDFIIQGMGGMMSVTGERDDLPGGGPQKAGLAFADLTTGLYSAIAIQAALLSREKTGEGQHIDMALLDTQVASLSVLAMNYLTSGKVPSRFGNAHANIVPYQVFKAEKGEFIIACGNDSQFKALCESIGLAELALHPHYRQNSGRVTYREELTALLQQHFMTRPAEEWVKIIHQVKVPVGMINNLKQTLEEEQVIAREMVVNMPHSLQQNYTSIGSPIKLSKTPVEYQKAPPYLAQDTENILSRYLSETEIIELKEKKIIQ</sequence>
<dbReference type="Gene3D" id="3.30.1540.10">
    <property type="entry name" value="formyl-coa transferase, domain 3"/>
    <property type="match status" value="1"/>
</dbReference>
<evidence type="ECO:0000313" key="2">
    <source>
        <dbReference type="EMBL" id="EET83430.1"/>
    </source>
</evidence>
<dbReference type="PANTHER" id="PTHR48207">
    <property type="entry name" value="SUCCINATE--HYDROXYMETHYLGLUTARATE COA-TRANSFERASE"/>
    <property type="match status" value="1"/>
</dbReference>
<gene>
    <name evidence="2" type="ORF">ACIRA0001_0231</name>
</gene>
<dbReference type="EMBL" id="ACVR01000019">
    <property type="protein sequence ID" value="EET83430.1"/>
    <property type="molecule type" value="Genomic_DNA"/>
</dbReference>
<keyword evidence="1" id="KW-0808">Transferase</keyword>
<dbReference type="InterPro" id="IPR044855">
    <property type="entry name" value="CoA-Trfase_III_dom3_sf"/>
</dbReference>
<protein>
    <submittedName>
        <fullName evidence="2">CoA-transferase family III protein</fullName>
    </submittedName>
</protein>
<dbReference type="SUPFAM" id="SSF89796">
    <property type="entry name" value="CoA-transferase family III (CaiB/BaiF)"/>
    <property type="match status" value="1"/>
</dbReference>
<organism evidence="2 3">
    <name type="scientific">Acinetobacter radioresistens SK82</name>
    <dbReference type="NCBI Taxonomy" id="596318"/>
    <lineage>
        <taxon>Bacteria</taxon>
        <taxon>Pseudomonadati</taxon>
        <taxon>Pseudomonadota</taxon>
        <taxon>Gammaproteobacteria</taxon>
        <taxon>Moraxellales</taxon>
        <taxon>Moraxellaceae</taxon>
        <taxon>Acinetobacter</taxon>
    </lineage>
</organism>
<dbReference type="Pfam" id="PF02515">
    <property type="entry name" value="CoA_transf_3"/>
    <property type="match status" value="1"/>
</dbReference>
<dbReference type="InterPro" id="IPR050483">
    <property type="entry name" value="CoA-transferase_III_domain"/>
</dbReference>
<evidence type="ECO:0000313" key="3">
    <source>
        <dbReference type="Proteomes" id="UP000018419"/>
    </source>
</evidence>
<dbReference type="Proteomes" id="UP000018419">
    <property type="component" value="Unassembled WGS sequence"/>
</dbReference>
<comment type="caution">
    <text evidence="2">The sequence shown here is derived from an EMBL/GenBank/DDBJ whole genome shotgun (WGS) entry which is preliminary data.</text>
</comment>
<dbReference type="PANTHER" id="PTHR48207:SF3">
    <property type="entry name" value="SUCCINATE--HYDROXYMETHYLGLUTARATE COA-TRANSFERASE"/>
    <property type="match status" value="1"/>
</dbReference>
<proteinExistence type="predicted"/>
<keyword evidence="3" id="KW-1185">Reference proteome</keyword>
<accession>A0ABM9YQS4</accession>
<name>A0ABM9YQS4_ACIRA</name>
<reference evidence="2 3" key="1">
    <citation type="submission" date="2009-07" db="EMBL/GenBank/DDBJ databases">
        <authorList>
            <person name="Madupu R."/>
            <person name="Durkin A.S."/>
            <person name="Torralba M."/>
            <person name="Methe B."/>
            <person name="Sutton G.G."/>
            <person name="Strausberg R.L."/>
            <person name="Nelson K.E."/>
        </authorList>
    </citation>
    <scope>NUCLEOTIDE SEQUENCE [LARGE SCALE GENOMIC DNA]</scope>
    <source>
        <strain evidence="2 3">SK82</strain>
    </source>
</reference>
<dbReference type="Gene3D" id="3.40.50.10540">
    <property type="entry name" value="Crotonobetainyl-coa:carnitine coa-transferase, domain 1"/>
    <property type="match status" value="1"/>
</dbReference>